<organism evidence="2 3">
    <name type="scientific">Streptomyces ipomoeae</name>
    <dbReference type="NCBI Taxonomy" id="103232"/>
    <lineage>
        <taxon>Bacteria</taxon>
        <taxon>Bacillati</taxon>
        <taxon>Actinomycetota</taxon>
        <taxon>Actinomycetes</taxon>
        <taxon>Kitasatosporales</taxon>
        <taxon>Streptomycetaceae</taxon>
        <taxon>Streptomyces</taxon>
    </lineage>
</organism>
<evidence type="ECO:0000256" key="1">
    <source>
        <dbReference type="SAM" id="MobiDB-lite"/>
    </source>
</evidence>
<gene>
    <name evidence="2" type="ORF">Sipo8835_45310</name>
</gene>
<name>A0AAE9AV90_9ACTN</name>
<reference evidence="2 3" key="1">
    <citation type="submission" date="2019-03" db="EMBL/GenBank/DDBJ databases">
        <title>Comparative genomic analyses of the sweetpotato soil rot pathogen, Streptomyces ipomoeae.</title>
        <authorList>
            <person name="Ruschel Soares N."/>
            <person name="Badger J.H."/>
            <person name="Huguet-Tapia J.C."/>
            <person name="Clark C.A."/>
            <person name="Pettis G.S."/>
        </authorList>
    </citation>
    <scope>NUCLEOTIDE SEQUENCE [LARGE SCALE GENOMIC DNA]</scope>
    <source>
        <strain evidence="2 3">88-35</strain>
    </source>
</reference>
<protein>
    <submittedName>
        <fullName evidence="2">Uncharacterized protein</fullName>
    </submittedName>
</protein>
<evidence type="ECO:0000313" key="3">
    <source>
        <dbReference type="Proteomes" id="UP000318720"/>
    </source>
</evidence>
<sequence length="229" mass="24418">MANEPDVAFGLHPKLGPVAAVSDGLSQAEAALRAVGFDHHKELDIFVLPKGADRRTMVQLIRDLQAVGYTVAADPHLQEPPQVSSIRALTSRVIQAQHPSDVADVFNDLLDDRGGVMPELHQLLEATAEWCERRLGDEGSDLARICRRLGHKIGELSVDLGFTGADFLDLDSPLPPRPTNTGLPQQNSRARAATTASPAHSATSRPATADSPAPYQSPQAPSAPPAPSR</sequence>
<dbReference type="Proteomes" id="UP000318720">
    <property type="component" value="Unassembled WGS sequence"/>
</dbReference>
<dbReference type="AlphaFoldDB" id="A0AAE9AV90"/>
<accession>A0AAE9AV90</accession>
<evidence type="ECO:0000313" key="2">
    <source>
        <dbReference type="EMBL" id="TQE15536.1"/>
    </source>
</evidence>
<feature type="region of interest" description="Disordered" evidence="1">
    <location>
        <begin position="171"/>
        <end position="229"/>
    </location>
</feature>
<comment type="caution">
    <text evidence="2">The sequence shown here is derived from an EMBL/GenBank/DDBJ whole genome shotgun (WGS) entry which is preliminary data.</text>
</comment>
<proteinExistence type="predicted"/>
<feature type="compositionally biased region" description="Low complexity" evidence="1">
    <location>
        <begin position="188"/>
        <end position="220"/>
    </location>
</feature>
<dbReference type="EMBL" id="SPAZ01000367">
    <property type="protein sequence ID" value="TQE15536.1"/>
    <property type="molecule type" value="Genomic_DNA"/>
</dbReference>
<dbReference type="RefSeq" id="WP_141586486.1">
    <property type="nucleotide sequence ID" value="NZ_SPAZ01000367.1"/>
</dbReference>